<sequence>MTLAIRKWPFGETGRRVATSATPLVAVRFRPSEVIKRAWTPVTPSAVIAAASRRSRFWSSCCRAAIAPGALAERVPATMAARARFRRTDRARRRGERIGEVVMGVDARSGGSERTIPLTSGKKGWQAVVPGSLTMAQTRANERP</sequence>
<reference evidence="2" key="1">
    <citation type="journal article" date="2019" name="Int. J. Syst. Evol. Microbiol.">
        <title>The Global Catalogue of Microorganisms (GCM) 10K type strain sequencing project: providing services to taxonomists for standard genome sequencing and annotation.</title>
        <authorList>
            <consortium name="The Broad Institute Genomics Platform"/>
            <consortium name="The Broad Institute Genome Sequencing Center for Infectious Disease"/>
            <person name="Wu L."/>
            <person name="Ma J."/>
        </authorList>
    </citation>
    <scope>NUCLEOTIDE SEQUENCE [LARGE SCALE GENOMIC DNA]</scope>
    <source>
        <strain evidence="2">JCM 17933</strain>
    </source>
</reference>
<organism evidence="1 2">
    <name type="scientific">Actinoallomurus oryzae</name>
    <dbReference type="NCBI Taxonomy" id="502180"/>
    <lineage>
        <taxon>Bacteria</taxon>
        <taxon>Bacillati</taxon>
        <taxon>Actinomycetota</taxon>
        <taxon>Actinomycetes</taxon>
        <taxon>Streptosporangiales</taxon>
        <taxon>Thermomonosporaceae</taxon>
        <taxon>Actinoallomurus</taxon>
    </lineage>
</organism>
<evidence type="ECO:0000313" key="2">
    <source>
        <dbReference type="Proteomes" id="UP001500503"/>
    </source>
</evidence>
<keyword evidence="2" id="KW-1185">Reference proteome</keyword>
<dbReference type="EMBL" id="BAABHF010000054">
    <property type="protein sequence ID" value="GAA4516486.1"/>
    <property type="molecule type" value="Genomic_DNA"/>
</dbReference>
<accession>A0ABP8R2J4</accession>
<proteinExistence type="predicted"/>
<name>A0ABP8R2J4_9ACTN</name>
<evidence type="ECO:0000313" key="1">
    <source>
        <dbReference type="EMBL" id="GAA4516486.1"/>
    </source>
</evidence>
<protein>
    <submittedName>
        <fullName evidence="1">Uncharacterized protein</fullName>
    </submittedName>
</protein>
<gene>
    <name evidence="1" type="ORF">GCM10023191_087530</name>
</gene>
<comment type="caution">
    <text evidence="1">The sequence shown here is derived from an EMBL/GenBank/DDBJ whole genome shotgun (WGS) entry which is preliminary data.</text>
</comment>
<dbReference type="Proteomes" id="UP001500503">
    <property type="component" value="Unassembled WGS sequence"/>
</dbReference>